<comment type="caution">
    <text evidence="1">The sequence shown here is derived from an EMBL/GenBank/DDBJ whole genome shotgun (WGS) entry which is preliminary data.</text>
</comment>
<proteinExistence type="predicted"/>
<gene>
    <name evidence="1" type="ORF">J121_1582</name>
</gene>
<accession>A0A0L1KAA6</accession>
<evidence type="ECO:0000313" key="1">
    <source>
        <dbReference type="EMBL" id="KNH00955.1"/>
    </source>
</evidence>
<dbReference type="PATRIC" id="fig|1306953.7.peg.1623"/>
<protein>
    <submittedName>
        <fullName evidence="1">Dna repair protein</fullName>
    </submittedName>
</protein>
<dbReference type="EMBL" id="JYNE01000028">
    <property type="protein sequence ID" value="KNH00955.1"/>
    <property type="molecule type" value="Genomic_DNA"/>
</dbReference>
<sequence length="54" mass="6033">MWSYNQYRRVPQHFLGSVVEHGLAVLDPAMSAERIASDAYNNMGVDTAPGQPQR</sequence>
<dbReference type="Proteomes" id="UP000037446">
    <property type="component" value="Unassembled WGS sequence"/>
</dbReference>
<reference evidence="1" key="1">
    <citation type="submission" date="2015-02" db="EMBL/GenBank/DDBJ databases">
        <authorList>
            <person name="Chooi Y.-H."/>
        </authorList>
    </citation>
    <scope>NUCLEOTIDE SEQUENCE [LARGE SCALE GENOMIC DNA]</scope>
    <source>
        <strain evidence="1">LAMA 915</strain>
    </source>
</reference>
<evidence type="ECO:0000313" key="2">
    <source>
        <dbReference type="Proteomes" id="UP000037446"/>
    </source>
</evidence>
<organism evidence="1 2">
    <name type="scientific">Qipengyuania citrea LAMA 915</name>
    <dbReference type="NCBI Taxonomy" id="1306953"/>
    <lineage>
        <taxon>Bacteria</taxon>
        <taxon>Pseudomonadati</taxon>
        <taxon>Pseudomonadota</taxon>
        <taxon>Alphaproteobacteria</taxon>
        <taxon>Sphingomonadales</taxon>
        <taxon>Erythrobacteraceae</taxon>
        <taxon>Qipengyuania</taxon>
    </lineage>
</organism>
<name>A0A0L1KAA6_9SPHN</name>
<dbReference type="AlphaFoldDB" id="A0A0L1KAA6"/>